<feature type="domain" description="HAT C-terminal dimerisation" evidence="1">
    <location>
        <begin position="346"/>
        <end position="402"/>
    </location>
</feature>
<dbReference type="OrthoDB" id="6604085at2759"/>
<sequence>MKSTTAEAITDTLFQELTNMGLSLEKLRGQGYDGTANMSGAFKGVQALIRKEQPLALYRYTHCFKHSLNLAVCKSCDLSAINISMGIVGSVSTFLSGSAKRVNMLNEIIDEQEAISETNRRKLKPLSLQQLENDKDTETSRNAMCYSSYIKRSDFLVSLWVNAYLFEYSVTLSTVLQSRNLDISAAMENVKTLISTFKDLRSKSEEIFNKIFYDLENFSERLGIEIKIPRLCGKQTQRSNVETSTMNEYFGRSIFIPFLDHLIEELQSRFCDRLAEVIPLEGLIAAKFSKYHVDEIVKAAMFYESDINVSENQLRAEIMMWHRRWKDETTIIRPCTAVEALMYCTDFFPLIRILLIIFATLPVTTATPERSFSTSKRLKTYLRSTMLQERFSGLALLNVHKEIDIDHDKIINKFVLMKPRRMQLKDWSATD</sequence>
<proteinExistence type="predicted"/>
<dbReference type="InterPro" id="IPR008906">
    <property type="entry name" value="HATC_C_dom"/>
</dbReference>
<dbReference type="Proteomes" id="UP001153636">
    <property type="component" value="Chromosome 6"/>
</dbReference>
<gene>
    <name evidence="2" type="ORF">PSYICH_LOCUS12144</name>
</gene>
<evidence type="ECO:0000313" key="3">
    <source>
        <dbReference type="Proteomes" id="UP001153636"/>
    </source>
</evidence>
<dbReference type="GO" id="GO:0046983">
    <property type="term" value="F:protein dimerization activity"/>
    <property type="evidence" value="ECO:0007669"/>
    <property type="project" value="InterPro"/>
</dbReference>
<dbReference type="Pfam" id="PF05699">
    <property type="entry name" value="Dimer_Tnp_hAT"/>
    <property type="match status" value="1"/>
</dbReference>
<accession>A0A9P0D400</accession>
<dbReference type="PANTHER" id="PTHR46289:SF14">
    <property type="entry name" value="DUF4371 DOMAIN-CONTAINING PROTEIN"/>
    <property type="match status" value="1"/>
</dbReference>
<name>A0A9P0D400_9CUCU</name>
<dbReference type="AlphaFoldDB" id="A0A9P0D400"/>
<evidence type="ECO:0000259" key="1">
    <source>
        <dbReference type="Pfam" id="PF05699"/>
    </source>
</evidence>
<dbReference type="InterPro" id="IPR052958">
    <property type="entry name" value="IFN-induced_PKR_regulator"/>
</dbReference>
<protein>
    <recommendedName>
        <fullName evidence="1">HAT C-terminal dimerisation domain-containing protein</fullName>
    </recommendedName>
</protein>
<evidence type="ECO:0000313" key="2">
    <source>
        <dbReference type="EMBL" id="CAH1111841.1"/>
    </source>
</evidence>
<dbReference type="InterPro" id="IPR012337">
    <property type="entry name" value="RNaseH-like_sf"/>
</dbReference>
<dbReference type="PANTHER" id="PTHR46289">
    <property type="entry name" value="52 KDA REPRESSOR OF THE INHIBITOR OF THE PROTEIN KINASE-LIKE PROTEIN-RELATED"/>
    <property type="match status" value="1"/>
</dbReference>
<dbReference type="SUPFAM" id="SSF53098">
    <property type="entry name" value="Ribonuclease H-like"/>
    <property type="match status" value="1"/>
</dbReference>
<reference evidence="2" key="1">
    <citation type="submission" date="2022-01" db="EMBL/GenBank/DDBJ databases">
        <authorList>
            <person name="King R."/>
        </authorList>
    </citation>
    <scope>NUCLEOTIDE SEQUENCE</scope>
</reference>
<organism evidence="2 3">
    <name type="scientific">Psylliodes chrysocephalus</name>
    <dbReference type="NCBI Taxonomy" id="3402493"/>
    <lineage>
        <taxon>Eukaryota</taxon>
        <taxon>Metazoa</taxon>
        <taxon>Ecdysozoa</taxon>
        <taxon>Arthropoda</taxon>
        <taxon>Hexapoda</taxon>
        <taxon>Insecta</taxon>
        <taxon>Pterygota</taxon>
        <taxon>Neoptera</taxon>
        <taxon>Endopterygota</taxon>
        <taxon>Coleoptera</taxon>
        <taxon>Polyphaga</taxon>
        <taxon>Cucujiformia</taxon>
        <taxon>Chrysomeloidea</taxon>
        <taxon>Chrysomelidae</taxon>
        <taxon>Galerucinae</taxon>
        <taxon>Alticini</taxon>
        <taxon>Psylliodes</taxon>
    </lineage>
</organism>
<dbReference type="EMBL" id="OV651818">
    <property type="protein sequence ID" value="CAH1111841.1"/>
    <property type="molecule type" value="Genomic_DNA"/>
</dbReference>
<keyword evidence="3" id="KW-1185">Reference proteome</keyword>